<comment type="caution">
    <text evidence="7">The sequence shown here is derived from an EMBL/GenBank/DDBJ whole genome shotgun (WGS) entry which is preliminary data.</text>
</comment>
<keyword evidence="5" id="KW-0732">Signal</keyword>
<sequence>MKNKRKALFLIGIVCFLFITTNPIAAQRVSEPKDVPAEWSVPYPPFRIAGNLYYVGTRDLACYLLVTSKGNILINTGLAGSLPLIRKSIETLGFRFNDIKILLTSQVHYDHVGAMAAIKRLTGARMMVNAKDAPVLSDGGRSDYEMGKYGVQFEPVSADRLLHNGDTITLANTHVILLHHPGHTKGSSSFLVTVKDNNRSYRILIANMPTIITEKRLDAIPAYPGIAQDYAYTLDALKKQSFDLWVAAHASQFKLLEKHLPGSPYNPALFADRQAYDTLVSELDRAYREKMRQGSR</sequence>
<proteinExistence type="predicted"/>
<evidence type="ECO:0000256" key="5">
    <source>
        <dbReference type="SAM" id="SignalP"/>
    </source>
</evidence>
<evidence type="ECO:0000256" key="2">
    <source>
        <dbReference type="ARBA" id="ARBA00022723"/>
    </source>
</evidence>
<dbReference type="InterPro" id="IPR001279">
    <property type="entry name" value="Metallo-B-lactamas"/>
</dbReference>
<accession>A0ABS8PQA4</accession>
<protein>
    <submittedName>
        <fullName evidence="7">Subclass B3 metallo-beta-lactamase</fullName>
    </submittedName>
</protein>
<gene>
    <name evidence="7" type="primary">bla</name>
    <name evidence="7" type="ORF">LQ567_04460</name>
</gene>
<evidence type="ECO:0000313" key="8">
    <source>
        <dbReference type="Proteomes" id="UP001199816"/>
    </source>
</evidence>
<evidence type="ECO:0000313" key="7">
    <source>
        <dbReference type="EMBL" id="MCD2422001.1"/>
    </source>
</evidence>
<dbReference type="SMART" id="SM00849">
    <property type="entry name" value="Lactamase_B"/>
    <property type="match status" value="1"/>
</dbReference>
<keyword evidence="8" id="KW-1185">Reference proteome</keyword>
<evidence type="ECO:0000259" key="6">
    <source>
        <dbReference type="SMART" id="SM00849"/>
    </source>
</evidence>
<feature type="signal peptide" evidence="5">
    <location>
        <begin position="1"/>
        <end position="25"/>
    </location>
</feature>
<dbReference type="PANTHER" id="PTHR46233:SF3">
    <property type="entry name" value="HYDROXYACYLGLUTATHIONE HYDROLASE GLOC"/>
    <property type="match status" value="1"/>
</dbReference>
<organism evidence="7 8">
    <name type="scientific">Niabella pedocola</name>
    <dbReference type="NCBI Taxonomy" id="1752077"/>
    <lineage>
        <taxon>Bacteria</taxon>
        <taxon>Pseudomonadati</taxon>
        <taxon>Bacteroidota</taxon>
        <taxon>Chitinophagia</taxon>
        <taxon>Chitinophagales</taxon>
        <taxon>Chitinophagaceae</taxon>
        <taxon>Niabella</taxon>
    </lineage>
</organism>
<dbReference type="InterPro" id="IPR036866">
    <property type="entry name" value="RibonucZ/Hydroxyglut_hydro"/>
</dbReference>
<evidence type="ECO:0000256" key="1">
    <source>
        <dbReference type="ARBA" id="ARBA00001947"/>
    </source>
</evidence>
<dbReference type="SUPFAM" id="SSF56281">
    <property type="entry name" value="Metallo-hydrolase/oxidoreductase"/>
    <property type="match status" value="1"/>
</dbReference>
<evidence type="ECO:0000256" key="3">
    <source>
        <dbReference type="ARBA" id="ARBA00022801"/>
    </source>
</evidence>
<dbReference type="EMBL" id="JAJNEC010000004">
    <property type="protein sequence ID" value="MCD2422001.1"/>
    <property type="molecule type" value="Genomic_DNA"/>
</dbReference>
<feature type="chain" id="PRO_5047488879" evidence="5">
    <location>
        <begin position="26"/>
        <end position="296"/>
    </location>
</feature>
<dbReference type="NCBIfam" id="NF033105">
    <property type="entry name" value="bla_subclass_B3"/>
    <property type="match status" value="1"/>
</dbReference>
<dbReference type="RefSeq" id="WP_231002905.1">
    <property type="nucleotide sequence ID" value="NZ_JAJNEC010000004.1"/>
</dbReference>
<keyword evidence="4" id="KW-0862">Zinc</keyword>
<reference evidence="7 8" key="1">
    <citation type="submission" date="2021-11" db="EMBL/GenBank/DDBJ databases">
        <title>Genomic of Niabella pedocola.</title>
        <authorList>
            <person name="Wu T."/>
        </authorList>
    </citation>
    <scope>NUCLEOTIDE SEQUENCE [LARGE SCALE GENOMIC DNA]</scope>
    <source>
        <strain evidence="7 8">JCM 31011</strain>
    </source>
</reference>
<comment type="cofactor">
    <cofactor evidence="1">
        <name>Zn(2+)</name>
        <dbReference type="ChEBI" id="CHEBI:29105"/>
    </cofactor>
</comment>
<dbReference type="PANTHER" id="PTHR46233">
    <property type="entry name" value="HYDROXYACYLGLUTATHIONE HYDROLASE GLOC"/>
    <property type="match status" value="1"/>
</dbReference>
<dbReference type="NCBIfam" id="NF012229">
    <property type="entry name" value="bla_class_B_core"/>
    <property type="match status" value="1"/>
</dbReference>
<keyword evidence="3" id="KW-0378">Hydrolase</keyword>
<dbReference type="Pfam" id="PF00753">
    <property type="entry name" value="Lactamase_B"/>
    <property type="match status" value="1"/>
</dbReference>
<feature type="domain" description="Metallo-beta-lactamase" evidence="6">
    <location>
        <begin position="59"/>
        <end position="249"/>
    </location>
</feature>
<dbReference type="Proteomes" id="UP001199816">
    <property type="component" value="Unassembled WGS sequence"/>
</dbReference>
<keyword evidence="2" id="KW-0479">Metal-binding</keyword>
<dbReference type="Gene3D" id="3.60.15.10">
    <property type="entry name" value="Ribonuclease Z/Hydroxyacylglutathione hydrolase-like"/>
    <property type="match status" value="1"/>
</dbReference>
<name>A0ABS8PQA4_9BACT</name>
<evidence type="ECO:0000256" key="4">
    <source>
        <dbReference type="ARBA" id="ARBA00022833"/>
    </source>
</evidence>
<dbReference type="InterPro" id="IPR051453">
    <property type="entry name" value="MBL_Glyoxalase_II"/>
</dbReference>